<keyword evidence="1" id="KW-0479">Metal-binding</keyword>
<dbReference type="Pfam" id="PF03936">
    <property type="entry name" value="Terpene_synth_C"/>
    <property type="match status" value="1"/>
</dbReference>
<evidence type="ECO:0000313" key="6">
    <source>
        <dbReference type="Proteomes" id="UP000324897"/>
    </source>
</evidence>
<gene>
    <name evidence="5" type="ORF">EJB05_28641</name>
</gene>
<feature type="non-terminal residue" evidence="5">
    <location>
        <position position="194"/>
    </location>
</feature>
<proteinExistence type="predicted"/>
<keyword evidence="6" id="KW-1185">Reference proteome</keyword>
<dbReference type="Gene3D" id="1.10.600.10">
    <property type="entry name" value="Farnesyl Diphosphate Synthase"/>
    <property type="match status" value="1"/>
</dbReference>
<evidence type="ECO:0000256" key="2">
    <source>
        <dbReference type="ARBA" id="ARBA00022842"/>
    </source>
</evidence>
<dbReference type="GO" id="GO:0016114">
    <property type="term" value="P:terpenoid biosynthetic process"/>
    <property type="evidence" value="ECO:0007669"/>
    <property type="project" value="InterPro"/>
</dbReference>
<dbReference type="GO" id="GO:0010333">
    <property type="term" value="F:terpene synthase activity"/>
    <property type="evidence" value="ECO:0007669"/>
    <property type="project" value="InterPro"/>
</dbReference>
<dbReference type="SUPFAM" id="SSF48576">
    <property type="entry name" value="Terpenoid synthases"/>
    <property type="match status" value="1"/>
</dbReference>
<sequence length="194" mass="21476">MESLNPCVVRILHGSHSHAAEQGLTRAQFQKLSGYHLQGAEWFHQSHMPSFNDQVALSIQTSGARFLFAAMTVGRGDTVTGSFGSLGLIPWVLESPDADVVTACAKIGRFMNDVAAFKRGTNRADMPSSVECYINEHKVTSDVAFVSIESLVEDEWKTINQARFERHALLPMVQVAIKITHTAFFFYHGKSDAF</sequence>
<feature type="non-terminal residue" evidence="5">
    <location>
        <position position="1"/>
    </location>
</feature>
<evidence type="ECO:0000313" key="5">
    <source>
        <dbReference type="EMBL" id="TVU26109.1"/>
    </source>
</evidence>
<dbReference type="EMBL" id="RWGY01000013">
    <property type="protein sequence ID" value="TVU26109.1"/>
    <property type="molecule type" value="Genomic_DNA"/>
</dbReference>
<dbReference type="InterPro" id="IPR005630">
    <property type="entry name" value="Terpene_synthase_metal-bd"/>
</dbReference>
<dbReference type="AlphaFoldDB" id="A0A5J9UQG8"/>
<dbReference type="GO" id="GO:0000287">
    <property type="term" value="F:magnesium ion binding"/>
    <property type="evidence" value="ECO:0007669"/>
    <property type="project" value="InterPro"/>
</dbReference>
<reference evidence="5 6" key="1">
    <citation type="journal article" date="2019" name="Sci. Rep.">
        <title>A high-quality genome of Eragrostis curvula grass provides insights into Poaceae evolution and supports new strategies to enhance forage quality.</title>
        <authorList>
            <person name="Carballo J."/>
            <person name="Santos B.A.C.M."/>
            <person name="Zappacosta D."/>
            <person name="Garbus I."/>
            <person name="Selva J.P."/>
            <person name="Gallo C.A."/>
            <person name="Diaz A."/>
            <person name="Albertini E."/>
            <person name="Caccamo M."/>
            <person name="Echenique V."/>
        </authorList>
    </citation>
    <scope>NUCLEOTIDE SEQUENCE [LARGE SCALE GENOMIC DNA]</scope>
    <source>
        <strain evidence="6">cv. Victoria</strain>
        <tissue evidence="5">Leaf</tissue>
    </source>
</reference>
<dbReference type="Proteomes" id="UP000324897">
    <property type="component" value="Chromosome 2"/>
</dbReference>
<keyword evidence="2" id="KW-0460">Magnesium</keyword>
<feature type="domain" description="Terpene synthase metal-binding" evidence="4">
    <location>
        <begin position="24"/>
        <end position="158"/>
    </location>
</feature>
<accession>A0A5J9UQG8</accession>
<organism evidence="5 6">
    <name type="scientific">Eragrostis curvula</name>
    <name type="common">weeping love grass</name>
    <dbReference type="NCBI Taxonomy" id="38414"/>
    <lineage>
        <taxon>Eukaryota</taxon>
        <taxon>Viridiplantae</taxon>
        <taxon>Streptophyta</taxon>
        <taxon>Embryophyta</taxon>
        <taxon>Tracheophyta</taxon>
        <taxon>Spermatophyta</taxon>
        <taxon>Magnoliopsida</taxon>
        <taxon>Liliopsida</taxon>
        <taxon>Poales</taxon>
        <taxon>Poaceae</taxon>
        <taxon>PACMAD clade</taxon>
        <taxon>Chloridoideae</taxon>
        <taxon>Eragrostideae</taxon>
        <taxon>Eragrostidinae</taxon>
        <taxon>Eragrostis</taxon>
    </lineage>
</organism>
<keyword evidence="3" id="KW-0456">Lyase</keyword>
<evidence type="ECO:0000256" key="3">
    <source>
        <dbReference type="ARBA" id="ARBA00023239"/>
    </source>
</evidence>
<dbReference type="InterPro" id="IPR050148">
    <property type="entry name" value="Terpene_synthase-like"/>
</dbReference>
<dbReference type="PANTHER" id="PTHR31225">
    <property type="entry name" value="OS04G0344100 PROTEIN-RELATED"/>
    <property type="match status" value="1"/>
</dbReference>
<dbReference type="Gramene" id="TVU26109">
    <property type="protein sequence ID" value="TVU26109"/>
    <property type="gene ID" value="EJB05_28641"/>
</dbReference>
<dbReference type="PANTHER" id="PTHR31225:SF93">
    <property type="entry name" value="ALPHA-HUMULENE_(-)-(E)-BETA-CARYOPHYLLENE SYNTHASE"/>
    <property type="match status" value="1"/>
</dbReference>
<comment type="caution">
    <text evidence="5">The sequence shown here is derived from an EMBL/GenBank/DDBJ whole genome shotgun (WGS) entry which is preliminary data.</text>
</comment>
<protein>
    <recommendedName>
        <fullName evidence="4">Terpene synthase metal-binding domain-containing protein</fullName>
    </recommendedName>
</protein>
<evidence type="ECO:0000256" key="1">
    <source>
        <dbReference type="ARBA" id="ARBA00022723"/>
    </source>
</evidence>
<dbReference type="InterPro" id="IPR008949">
    <property type="entry name" value="Isoprenoid_synthase_dom_sf"/>
</dbReference>
<name>A0A5J9UQG8_9POAL</name>
<dbReference type="OrthoDB" id="773451at2759"/>
<evidence type="ECO:0000259" key="4">
    <source>
        <dbReference type="Pfam" id="PF03936"/>
    </source>
</evidence>